<dbReference type="OrthoDB" id="1729913at2759"/>
<comment type="caution">
    <text evidence="3">The sequence shown here is derived from an EMBL/GenBank/DDBJ whole genome shotgun (WGS) entry which is preliminary data.</text>
</comment>
<evidence type="ECO:0000256" key="1">
    <source>
        <dbReference type="SAM" id="MobiDB-lite"/>
    </source>
</evidence>
<keyword evidence="2" id="KW-1133">Transmembrane helix</keyword>
<feature type="transmembrane region" description="Helical" evidence="2">
    <location>
        <begin position="20"/>
        <end position="45"/>
    </location>
</feature>
<name>A0A5N5GBN7_9ROSA</name>
<feature type="compositionally biased region" description="Basic and acidic residues" evidence="1">
    <location>
        <begin position="48"/>
        <end position="76"/>
    </location>
</feature>
<sequence length="84" mass="9667">MVCVGFFFGCNRHRSVGRYVVSALAIIGILFGLRVVCYIICKLCFNREHDNPRSPRLEQNPNDRLEMQSPETRDQHPAAAVNRY</sequence>
<accession>A0A5N5GBN7</accession>
<keyword evidence="2" id="KW-0812">Transmembrane</keyword>
<evidence type="ECO:0000313" key="4">
    <source>
        <dbReference type="Proteomes" id="UP000327157"/>
    </source>
</evidence>
<dbReference type="EMBL" id="SMOL01000458">
    <property type="protein sequence ID" value="KAB2612865.1"/>
    <property type="molecule type" value="Genomic_DNA"/>
</dbReference>
<dbReference type="AlphaFoldDB" id="A0A5N5GBN7"/>
<reference evidence="3 4" key="3">
    <citation type="submission" date="2019-11" db="EMBL/GenBank/DDBJ databases">
        <title>A de novo genome assembly of a pear dwarfing rootstock.</title>
        <authorList>
            <person name="Wang F."/>
            <person name="Wang J."/>
            <person name="Li S."/>
            <person name="Zhang Y."/>
            <person name="Fang M."/>
            <person name="Ma L."/>
            <person name="Zhao Y."/>
            <person name="Jiang S."/>
        </authorList>
    </citation>
    <scope>NUCLEOTIDE SEQUENCE [LARGE SCALE GENOMIC DNA]</scope>
    <source>
        <strain evidence="3">S2</strain>
        <tissue evidence="3">Leaf</tissue>
    </source>
</reference>
<keyword evidence="4" id="KW-1185">Reference proteome</keyword>
<dbReference type="Proteomes" id="UP000327157">
    <property type="component" value="Chromosome 9"/>
</dbReference>
<reference evidence="4" key="2">
    <citation type="submission" date="2019-10" db="EMBL/GenBank/DDBJ databases">
        <title>A de novo genome assembly of a pear dwarfing rootstock.</title>
        <authorList>
            <person name="Wang F."/>
            <person name="Wang J."/>
            <person name="Li S."/>
            <person name="Zhang Y."/>
            <person name="Fang M."/>
            <person name="Ma L."/>
            <person name="Zhao Y."/>
            <person name="Jiang S."/>
        </authorList>
    </citation>
    <scope>NUCLEOTIDE SEQUENCE [LARGE SCALE GENOMIC DNA]</scope>
</reference>
<reference evidence="3 4" key="1">
    <citation type="submission" date="2019-09" db="EMBL/GenBank/DDBJ databases">
        <authorList>
            <person name="Ou C."/>
        </authorList>
    </citation>
    <scope>NUCLEOTIDE SEQUENCE [LARGE SCALE GENOMIC DNA]</scope>
    <source>
        <strain evidence="3">S2</strain>
        <tissue evidence="3">Leaf</tissue>
    </source>
</reference>
<evidence type="ECO:0000256" key="2">
    <source>
        <dbReference type="SAM" id="Phobius"/>
    </source>
</evidence>
<protein>
    <submittedName>
        <fullName evidence="3">Uncharacterized protein</fullName>
    </submittedName>
</protein>
<evidence type="ECO:0000313" key="3">
    <source>
        <dbReference type="EMBL" id="KAB2612865.1"/>
    </source>
</evidence>
<gene>
    <name evidence="3" type="ORF">D8674_035181</name>
</gene>
<keyword evidence="2" id="KW-0472">Membrane</keyword>
<proteinExistence type="predicted"/>
<feature type="region of interest" description="Disordered" evidence="1">
    <location>
        <begin position="48"/>
        <end position="84"/>
    </location>
</feature>
<organism evidence="3 4">
    <name type="scientific">Pyrus ussuriensis x Pyrus communis</name>
    <dbReference type="NCBI Taxonomy" id="2448454"/>
    <lineage>
        <taxon>Eukaryota</taxon>
        <taxon>Viridiplantae</taxon>
        <taxon>Streptophyta</taxon>
        <taxon>Embryophyta</taxon>
        <taxon>Tracheophyta</taxon>
        <taxon>Spermatophyta</taxon>
        <taxon>Magnoliopsida</taxon>
        <taxon>eudicotyledons</taxon>
        <taxon>Gunneridae</taxon>
        <taxon>Pentapetalae</taxon>
        <taxon>rosids</taxon>
        <taxon>fabids</taxon>
        <taxon>Rosales</taxon>
        <taxon>Rosaceae</taxon>
        <taxon>Amygdaloideae</taxon>
        <taxon>Maleae</taxon>
        <taxon>Pyrus</taxon>
    </lineage>
</organism>